<feature type="domain" description="UspA" evidence="2">
    <location>
        <begin position="1"/>
        <end position="135"/>
    </location>
</feature>
<dbReference type="PANTHER" id="PTHR46268:SF6">
    <property type="entry name" value="UNIVERSAL STRESS PROTEIN UP12"/>
    <property type="match status" value="1"/>
</dbReference>
<dbReference type="InterPro" id="IPR006016">
    <property type="entry name" value="UspA"/>
</dbReference>
<gene>
    <name evidence="3" type="ordered locus">Aazo_4276</name>
</gene>
<evidence type="ECO:0000259" key="2">
    <source>
        <dbReference type="Pfam" id="PF00582"/>
    </source>
</evidence>
<evidence type="ECO:0000256" key="1">
    <source>
        <dbReference type="ARBA" id="ARBA00008791"/>
    </source>
</evidence>
<dbReference type="HOGENOM" id="CLU_049301_16_1_3"/>
<dbReference type="CDD" id="cd00293">
    <property type="entry name" value="USP-like"/>
    <property type="match status" value="1"/>
</dbReference>
<sequence>MFKTVLFPIDQSRAAREAAEVVTNVVQKYNSRLVLLSVVEEAAPDAPNADPMMSPEAVAKLLENAQALFSHQGITAEVLERQGKPAFTICDVADEIEASLIIMGCRGLGLTDEGATDSVTSRVINLSPCPVLIVP</sequence>
<proteinExistence type="inferred from homology"/>
<accession>D7DW76</accession>
<dbReference type="STRING" id="551115.Aazo_4276"/>
<reference evidence="3 4" key="1">
    <citation type="journal article" date="2010" name="PLoS ONE">
        <title>Genome erosion in a nitrogen-fixing vertically transmitted endosymbiotic multicellular cyanobacterium.</title>
        <authorList>
            <person name="Ran L."/>
            <person name="Larsson J."/>
            <person name="Vigil-Stenman T."/>
            <person name="Nylander J.A."/>
            <person name="Ininbergs K."/>
            <person name="Zheng W.W."/>
            <person name="Lapidus A."/>
            <person name="Lowry S."/>
            <person name="Haselkorn R."/>
            <person name="Bergman B."/>
        </authorList>
    </citation>
    <scope>NUCLEOTIDE SEQUENCE [LARGE SCALE GENOMIC DNA]</scope>
    <source>
        <strain evidence="3 4">0708</strain>
    </source>
</reference>
<dbReference type="EMBL" id="CP002059">
    <property type="protein sequence ID" value="ADI65647.1"/>
    <property type="molecule type" value="Genomic_DNA"/>
</dbReference>
<dbReference type="KEGG" id="naz:Aazo_4276"/>
<dbReference type="InterPro" id="IPR006015">
    <property type="entry name" value="Universal_stress_UspA"/>
</dbReference>
<dbReference type="InterPro" id="IPR014729">
    <property type="entry name" value="Rossmann-like_a/b/a_fold"/>
</dbReference>
<dbReference type="AlphaFoldDB" id="D7DW76"/>
<dbReference type="OrthoDB" id="9777884at2"/>
<comment type="similarity">
    <text evidence="1">Belongs to the universal stress protein A family.</text>
</comment>
<dbReference type="Pfam" id="PF00582">
    <property type="entry name" value="Usp"/>
    <property type="match status" value="1"/>
</dbReference>
<dbReference type="PANTHER" id="PTHR46268">
    <property type="entry name" value="STRESS RESPONSE PROTEIN NHAX"/>
    <property type="match status" value="1"/>
</dbReference>
<dbReference type="SUPFAM" id="SSF52402">
    <property type="entry name" value="Adenine nucleotide alpha hydrolases-like"/>
    <property type="match status" value="1"/>
</dbReference>
<dbReference type="eggNOG" id="COG0589">
    <property type="taxonomic scope" value="Bacteria"/>
</dbReference>
<dbReference type="RefSeq" id="WP_013192658.1">
    <property type="nucleotide sequence ID" value="NC_014248.1"/>
</dbReference>
<dbReference type="PRINTS" id="PR01438">
    <property type="entry name" value="UNVRSLSTRESS"/>
</dbReference>
<evidence type="ECO:0000313" key="4">
    <source>
        <dbReference type="Proteomes" id="UP000001511"/>
    </source>
</evidence>
<protein>
    <submittedName>
        <fullName evidence="3">UspA domain protein</fullName>
    </submittedName>
</protein>
<organism evidence="3 4">
    <name type="scientific">Nostoc azollae (strain 0708)</name>
    <name type="common">Anabaena azollae (strain 0708)</name>
    <dbReference type="NCBI Taxonomy" id="551115"/>
    <lineage>
        <taxon>Bacteria</taxon>
        <taxon>Bacillati</taxon>
        <taxon>Cyanobacteriota</taxon>
        <taxon>Cyanophyceae</taxon>
        <taxon>Nostocales</taxon>
        <taxon>Nostocaceae</taxon>
        <taxon>Trichormus</taxon>
    </lineage>
</organism>
<name>D7DW76_NOSA0</name>
<dbReference type="Gene3D" id="3.40.50.620">
    <property type="entry name" value="HUPs"/>
    <property type="match status" value="1"/>
</dbReference>
<dbReference type="Proteomes" id="UP000001511">
    <property type="component" value="Chromosome"/>
</dbReference>
<keyword evidence="4" id="KW-1185">Reference proteome</keyword>
<evidence type="ECO:0000313" key="3">
    <source>
        <dbReference type="EMBL" id="ADI65647.1"/>
    </source>
</evidence>